<organism evidence="1 2">
    <name type="scientific">Candidatus Falkowbacteria bacterium GW2011_GWE1_38_31</name>
    <dbReference type="NCBI Taxonomy" id="1618638"/>
    <lineage>
        <taxon>Bacteria</taxon>
        <taxon>Candidatus Falkowiibacteriota</taxon>
    </lineage>
</organism>
<gene>
    <name evidence="1" type="ORF">US91_C0001G0184</name>
</gene>
<reference evidence="1 2" key="1">
    <citation type="journal article" date="2015" name="Nature">
        <title>rRNA introns, odd ribosomes, and small enigmatic genomes across a large radiation of phyla.</title>
        <authorList>
            <person name="Brown C.T."/>
            <person name="Hug L.A."/>
            <person name="Thomas B.C."/>
            <person name="Sharon I."/>
            <person name="Castelle C.J."/>
            <person name="Singh A."/>
            <person name="Wilkins M.J."/>
            <person name="Williams K.H."/>
            <person name="Banfield J.F."/>
        </authorList>
    </citation>
    <scope>NUCLEOTIDE SEQUENCE [LARGE SCALE GENOMIC DNA]</scope>
</reference>
<evidence type="ECO:0000313" key="1">
    <source>
        <dbReference type="EMBL" id="KKQ71257.1"/>
    </source>
</evidence>
<dbReference type="EMBL" id="LBUU01000001">
    <property type="protein sequence ID" value="KKQ71257.1"/>
    <property type="molecule type" value="Genomic_DNA"/>
</dbReference>
<dbReference type="AlphaFoldDB" id="A0A0G0JXF1"/>
<name>A0A0G0JXF1_9BACT</name>
<sequence length="167" mass="19746">MQQGGEIKSNFSLEEFKKLKEKTENEYKKIGKIYCPALKSEIIFNSDGFHHLRYDGSRSERNKSVQKNKFIFFHSAVEIIKKSTTIQEYRRLLCPIGKRNRNGFRKTSLVEWFGFFSITSFLRMTRVKTVVRRVGGENGQYHFWSVMLFWKLSNKNNIIGSKEIEDN</sequence>
<dbReference type="Proteomes" id="UP000034022">
    <property type="component" value="Unassembled WGS sequence"/>
</dbReference>
<evidence type="ECO:0000313" key="2">
    <source>
        <dbReference type="Proteomes" id="UP000034022"/>
    </source>
</evidence>
<protein>
    <submittedName>
        <fullName evidence="1">Uncharacterized protein</fullName>
    </submittedName>
</protein>
<accession>A0A0G0JXF1</accession>
<proteinExistence type="predicted"/>
<comment type="caution">
    <text evidence="1">The sequence shown here is derived from an EMBL/GenBank/DDBJ whole genome shotgun (WGS) entry which is preliminary data.</text>
</comment>